<evidence type="ECO:0000256" key="1">
    <source>
        <dbReference type="ARBA" id="ARBA00000109"/>
    </source>
</evidence>
<keyword evidence="8" id="KW-0699">rRNA-binding</keyword>
<dbReference type="NCBIfam" id="TIGR02191">
    <property type="entry name" value="RNaseIII"/>
    <property type="match status" value="1"/>
</dbReference>
<feature type="domain" description="RNase III" evidence="10">
    <location>
        <begin position="6"/>
        <end position="135"/>
    </location>
</feature>
<dbReference type="InterPro" id="IPR036389">
    <property type="entry name" value="RNase_III_sf"/>
</dbReference>
<feature type="binding site" evidence="8">
    <location>
        <position position="48"/>
    </location>
    <ligand>
        <name>Mg(2+)</name>
        <dbReference type="ChEBI" id="CHEBI:18420"/>
    </ligand>
</feature>
<dbReference type="PROSITE" id="PS00517">
    <property type="entry name" value="RNASE_3_1"/>
    <property type="match status" value="1"/>
</dbReference>
<keyword evidence="4 8" id="KW-0540">Nuclease</keyword>
<comment type="cofactor">
    <cofactor evidence="8">
        <name>Mg(2+)</name>
        <dbReference type="ChEBI" id="CHEBI:18420"/>
    </cofactor>
</comment>
<keyword evidence="8" id="KW-0819">tRNA processing</keyword>
<evidence type="ECO:0000256" key="2">
    <source>
        <dbReference type="ARBA" id="ARBA00010183"/>
    </source>
</evidence>
<comment type="subunit">
    <text evidence="8">Homodimer.</text>
</comment>
<dbReference type="PROSITE" id="PS50137">
    <property type="entry name" value="DS_RBD"/>
    <property type="match status" value="1"/>
</dbReference>
<dbReference type="Gene3D" id="1.10.1520.10">
    <property type="entry name" value="Ribonuclease III domain"/>
    <property type="match status" value="1"/>
</dbReference>
<keyword evidence="6 8" id="KW-0378">Hydrolase</keyword>
<dbReference type="PANTHER" id="PTHR11207:SF0">
    <property type="entry name" value="RIBONUCLEASE 3"/>
    <property type="match status" value="1"/>
</dbReference>
<dbReference type="PANTHER" id="PTHR11207">
    <property type="entry name" value="RIBONUCLEASE III"/>
    <property type="match status" value="1"/>
</dbReference>
<comment type="similarity">
    <text evidence="2">Belongs to the ribonuclease III family.</text>
</comment>
<comment type="subcellular location">
    <subcellularLocation>
        <location evidence="8">Cytoplasm</location>
    </subcellularLocation>
</comment>
<dbReference type="SMART" id="SM00358">
    <property type="entry name" value="DSRM"/>
    <property type="match status" value="1"/>
</dbReference>
<comment type="caution">
    <text evidence="11">The sequence shown here is derived from an EMBL/GenBank/DDBJ whole genome shotgun (WGS) entry which is preliminary data.</text>
</comment>
<evidence type="ECO:0000313" key="12">
    <source>
        <dbReference type="Proteomes" id="UP001470288"/>
    </source>
</evidence>
<dbReference type="SMART" id="SM00535">
    <property type="entry name" value="RIBOc"/>
    <property type="match status" value="1"/>
</dbReference>
<gene>
    <name evidence="8 11" type="primary">rnc</name>
    <name evidence="11" type="ORF">WMO62_03240</name>
</gene>
<name>A0ABV1HYR6_9FIRM</name>
<feature type="binding site" evidence="8">
    <location>
        <position position="121"/>
    </location>
    <ligand>
        <name>Mg(2+)</name>
        <dbReference type="ChEBI" id="CHEBI:18420"/>
    </ligand>
</feature>
<dbReference type="SUPFAM" id="SSF69065">
    <property type="entry name" value="RNase III domain-like"/>
    <property type="match status" value="1"/>
</dbReference>
<dbReference type="CDD" id="cd10845">
    <property type="entry name" value="DSRM_RNAse_III_family"/>
    <property type="match status" value="1"/>
</dbReference>
<keyword evidence="8" id="KW-0963">Cytoplasm</keyword>
<keyword evidence="8" id="KW-0479">Metal-binding</keyword>
<evidence type="ECO:0000259" key="10">
    <source>
        <dbReference type="PROSITE" id="PS50142"/>
    </source>
</evidence>
<feature type="binding site" evidence="8">
    <location>
        <position position="124"/>
    </location>
    <ligand>
        <name>Mg(2+)</name>
        <dbReference type="ChEBI" id="CHEBI:18420"/>
    </ligand>
</feature>
<feature type="domain" description="DRBM" evidence="9">
    <location>
        <begin position="159"/>
        <end position="228"/>
    </location>
</feature>
<dbReference type="GO" id="GO:0004525">
    <property type="term" value="F:ribonuclease III activity"/>
    <property type="evidence" value="ECO:0007669"/>
    <property type="project" value="UniProtKB-EC"/>
</dbReference>
<sequence>MENELLTELEQKIGYQFKDKGLLKHAMSHSSYANERHMGKLKSNERLEFLGDAVLELVTSEYLFHTYPTMPEGDATKMRASIVCEQTLAFCAKAIPLGDYILLGRGEEISGGRTRASITSDACEALIGAIYLDGGFTSAKEFICKFILNDLEHKKLFFDSKTILQERVQAHHDKVLHYELVGEEGPDHQKLFVVEARLGEKVIGRGKGRTKKAAEQEAAYHALTGREN</sequence>
<dbReference type="InterPro" id="IPR014720">
    <property type="entry name" value="dsRBD_dom"/>
</dbReference>
<keyword evidence="8" id="KW-0698">rRNA processing</keyword>
<dbReference type="Gene3D" id="3.30.160.20">
    <property type="match status" value="1"/>
</dbReference>
<dbReference type="InterPro" id="IPR000999">
    <property type="entry name" value="RNase_III_dom"/>
</dbReference>
<evidence type="ECO:0000256" key="8">
    <source>
        <dbReference type="HAMAP-Rule" id="MF_00104"/>
    </source>
</evidence>
<evidence type="ECO:0000256" key="3">
    <source>
        <dbReference type="ARBA" id="ARBA00022664"/>
    </source>
</evidence>
<keyword evidence="7 8" id="KW-0694">RNA-binding</keyword>
<dbReference type="RefSeq" id="WP_118438474.1">
    <property type="nucleotide sequence ID" value="NZ_JBBMFC010000004.1"/>
</dbReference>
<evidence type="ECO:0000256" key="4">
    <source>
        <dbReference type="ARBA" id="ARBA00022722"/>
    </source>
</evidence>
<dbReference type="HAMAP" id="MF_00104">
    <property type="entry name" value="RNase_III"/>
    <property type="match status" value="1"/>
</dbReference>
<proteinExistence type="inferred from homology"/>
<dbReference type="SUPFAM" id="SSF54768">
    <property type="entry name" value="dsRNA-binding domain-like"/>
    <property type="match status" value="1"/>
</dbReference>
<dbReference type="EMBL" id="JBBMFC010000004">
    <property type="protein sequence ID" value="MEQ2577856.1"/>
    <property type="molecule type" value="Genomic_DNA"/>
</dbReference>
<protein>
    <recommendedName>
        <fullName evidence="8">Ribonuclease 3</fullName>
        <ecNumber evidence="8">3.1.26.3</ecNumber>
    </recommendedName>
    <alternativeName>
        <fullName evidence="8">Ribonuclease III</fullName>
        <shortName evidence="8">RNase III</shortName>
    </alternativeName>
</protein>
<dbReference type="Pfam" id="PF00035">
    <property type="entry name" value="dsrm"/>
    <property type="match status" value="1"/>
</dbReference>
<dbReference type="Pfam" id="PF14622">
    <property type="entry name" value="Ribonucleas_3_3"/>
    <property type="match status" value="1"/>
</dbReference>
<accession>A0ABV1HYR6</accession>
<keyword evidence="12" id="KW-1185">Reference proteome</keyword>
<comment type="function">
    <text evidence="8">Digests double-stranded RNA. Involved in the processing of primary rRNA transcript to yield the immediate precursors to the large and small rRNAs (23S and 16S). Processes some mRNAs, and tRNAs when they are encoded in the rRNA operon. Processes pre-crRNA and tracrRNA of type II CRISPR loci if present in the organism.</text>
</comment>
<dbReference type="EC" id="3.1.26.3" evidence="8"/>
<feature type="active site" evidence="8">
    <location>
        <position position="52"/>
    </location>
</feature>
<organism evidence="11 12">
    <name type="scientific">Hominiventricola aquisgranensis</name>
    <dbReference type="NCBI Taxonomy" id="3133164"/>
    <lineage>
        <taxon>Bacteria</taxon>
        <taxon>Bacillati</taxon>
        <taxon>Bacillota</taxon>
        <taxon>Clostridia</taxon>
        <taxon>Lachnospirales</taxon>
        <taxon>Lachnospiraceae</taxon>
        <taxon>Hominiventricola</taxon>
    </lineage>
</organism>
<evidence type="ECO:0000256" key="7">
    <source>
        <dbReference type="ARBA" id="ARBA00022884"/>
    </source>
</evidence>
<evidence type="ECO:0000259" key="9">
    <source>
        <dbReference type="PROSITE" id="PS50137"/>
    </source>
</evidence>
<dbReference type="InterPro" id="IPR011907">
    <property type="entry name" value="RNase_III"/>
</dbReference>
<evidence type="ECO:0000256" key="6">
    <source>
        <dbReference type="ARBA" id="ARBA00022801"/>
    </source>
</evidence>
<evidence type="ECO:0000313" key="11">
    <source>
        <dbReference type="EMBL" id="MEQ2577856.1"/>
    </source>
</evidence>
<keyword evidence="3 8" id="KW-0507">mRNA processing</keyword>
<evidence type="ECO:0000256" key="5">
    <source>
        <dbReference type="ARBA" id="ARBA00022759"/>
    </source>
</evidence>
<reference evidence="11 12" key="1">
    <citation type="submission" date="2024-03" db="EMBL/GenBank/DDBJ databases">
        <title>Human intestinal bacterial collection.</title>
        <authorList>
            <person name="Pauvert C."/>
            <person name="Hitch T.C.A."/>
            <person name="Clavel T."/>
        </authorList>
    </citation>
    <scope>NUCLEOTIDE SEQUENCE [LARGE SCALE GENOMIC DNA]</scope>
    <source>
        <strain evidence="11 12">CLA-AA-H78B</strain>
    </source>
</reference>
<comment type="catalytic activity">
    <reaction evidence="1 8">
        <text>Endonucleolytic cleavage to 5'-phosphomonoester.</text>
        <dbReference type="EC" id="3.1.26.3"/>
    </reaction>
</comment>
<dbReference type="Proteomes" id="UP001470288">
    <property type="component" value="Unassembled WGS sequence"/>
</dbReference>
<dbReference type="PROSITE" id="PS50142">
    <property type="entry name" value="RNASE_3_2"/>
    <property type="match status" value="1"/>
</dbReference>
<keyword evidence="5 8" id="KW-0255">Endonuclease</keyword>
<dbReference type="CDD" id="cd00593">
    <property type="entry name" value="RIBOc"/>
    <property type="match status" value="1"/>
</dbReference>
<keyword evidence="8" id="KW-0460">Magnesium</keyword>
<feature type="active site" evidence="8">
    <location>
        <position position="124"/>
    </location>
</feature>